<organism evidence="3 5">
    <name type="scientific">Endobacter medicaginis</name>
    <dbReference type="NCBI Taxonomy" id="1181271"/>
    <lineage>
        <taxon>Bacteria</taxon>
        <taxon>Pseudomonadati</taxon>
        <taxon>Pseudomonadota</taxon>
        <taxon>Alphaproteobacteria</taxon>
        <taxon>Acetobacterales</taxon>
        <taxon>Acetobacteraceae</taxon>
        <taxon>Endobacter</taxon>
    </lineage>
</organism>
<dbReference type="InterPro" id="IPR036291">
    <property type="entry name" value="NAD(P)-bd_dom_sf"/>
</dbReference>
<dbReference type="PANTHER" id="PTHR24320:SF152">
    <property type="entry name" value="SHORT-CHAIN DEHYDROGENASE_REDUCTASE FAMILY PROTEIN"/>
    <property type="match status" value="1"/>
</dbReference>
<protein>
    <submittedName>
        <fullName evidence="3">NAD(P)-dependent dehydrogenase (Short-subunit alcohol dehydrogenase family)</fullName>
    </submittedName>
    <submittedName>
        <fullName evidence="4">SDR family NAD(P)-dependent oxidoreductase</fullName>
    </submittedName>
</protein>
<dbReference type="GO" id="GO:0016491">
    <property type="term" value="F:oxidoreductase activity"/>
    <property type="evidence" value="ECO:0007669"/>
    <property type="project" value="UniProtKB-KW"/>
</dbReference>
<evidence type="ECO:0000313" key="5">
    <source>
        <dbReference type="Proteomes" id="UP000557688"/>
    </source>
</evidence>
<dbReference type="Pfam" id="PF00106">
    <property type="entry name" value="adh_short"/>
    <property type="match status" value="1"/>
</dbReference>
<keyword evidence="5" id="KW-1185">Reference proteome</keyword>
<evidence type="ECO:0000313" key="3">
    <source>
        <dbReference type="EMBL" id="MBB3174600.1"/>
    </source>
</evidence>
<dbReference type="Proteomes" id="UP000565205">
    <property type="component" value="Unassembled WGS sequence"/>
</dbReference>
<gene>
    <name evidence="3" type="ORF">FHR90_002445</name>
    <name evidence="4" type="ORF">HUK83_12975</name>
</gene>
<dbReference type="EMBL" id="JABXXQ010000321">
    <property type="protein sequence ID" value="NVN31243.1"/>
    <property type="molecule type" value="Genomic_DNA"/>
</dbReference>
<reference evidence="3 5" key="2">
    <citation type="submission" date="2020-08" db="EMBL/GenBank/DDBJ databases">
        <title>Genomic Encyclopedia of Type Strains, Phase III (KMG-III): the genomes of soil and plant-associated and newly described type strains.</title>
        <authorList>
            <person name="Whitman W."/>
        </authorList>
    </citation>
    <scope>NUCLEOTIDE SEQUENCE [LARGE SCALE GENOMIC DNA]</scope>
    <source>
        <strain evidence="3 5">CECT 8088</strain>
    </source>
</reference>
<evidence type="ECO:0000313" key="6">
    <source>
        <dbReference type="Proteomes" id="UP000565205"/>
    </source>
</evidence>
<proteinExistence type="inferred from homology"/>
<dbReference type="Gene3D" id="3.40.50.720">
    <property type="entry name" value="NAD(P)-binding Rossmann-like Domain"/>
    <property type="match status" value="1"/>
</dbReference>
<dbReference type="EMBL" id="JACHXV010000009">
    <property type="protein sequence ID" value="MBB3174600.1"/>
    <property type="molecule type" value="Genomic_DNA"/>
</dbReference>
<dbReference type="PRINTS" id="PR00081">
    <property type="entry name" value="GDHRDH"/>
</dbReference>
<dbReference type="Proteomes" id="UP000557688">
    <property type="component" value="Unassembled WGS sequence"/>
</dbReference>
<dbReference type="PANTHER" id="PTHR24320">
    <property type="entry name" value="RETINOL DEHYDROGENASE"/>
    <property type="match status" value="1"/>
</dbReference>
<comment type="similarity">
    <text evidence="1">Belongs to the short-chain dehydrogenases/reductases (SDR) family.</text>
</comment>
<evidence type="ECO:0000313" key="4">
    <source>
        <dbReference type="EMBL" id="NVN31243.1"/>
    </source>
</evidence>
<dbReference type="AlphaFoldDB" id="A0A839V291"/>
<evidence type="ECO:0000256" key="1">
    <source>
        <dbReference type="ARBA" id="ARBA00006484"/>
    </source>
</evidence>
<dbReference type="InterPro" id="IPR002347">
    <property type="entry name" value="SDR_fam"/>
</dbReference>
<dbReference type="SUPFAM" id="SSF51735">
    <property type="entry name" value="NAD(P)-binding Rossmann-fold domains"/>
    <property type="match status" value="1"/>
</dbReference>
<keyword evidence="2" id="KW-0560">Oxidoreductase</keyword>
<comment type="caution">
    <text evidence="3">The sequence shown here is derived from an EMBL/GenBank/DDBJ whole genome shotgun (WGS) entry which is preliminary data.</text>
</comment>
<reference evidence="4 6" key="1">
    <citation type="submission" date="2020-06" db="EMBL/GenBank/DDBJ databases">
        <title>Description of novel acetic acid bacteria.</title>
        <authorList>
            <person name="Sombolestani A."/>
        </authorList>
    </citation>
    <scope>NUCLEOTIDE SEQUENCE [LARGE SCALE GENOMIC DNA]</scope>
    <source>
        <strain evidence="4 6">LMG 26838</strain>
    </source>
</reference>
<accession>A0A839V291</accession>
<name>A0A839V291_9PROT</name>
<sequence length="286" mass="30365">MTAEPAAHPSRLALITGAGSGIGRFIARGLAQANFDLLLAGRSTTKLSATRDWIAGEFPGARIETRSVDLAELAQARAFAESLAGRPIDVLMHNAGTFTARRSLTAEGIETVLATNTLAPMVLTEALLPSLRAAVARRGEARVVVTGSSTSDHVGIDPDDLELERGWGMSRAYARSKLAVMIAAFHQARALAGTGITVNVVHPGFVATDLVRDPGHAGWGWRVVTRFALSPEEGADTPVWAATAPEMRGVSGCYLKRRTIVRPNRRAEDAALAGRVWSALAARVRD</sequence>
<dbReference type="RefSeq" id="WP_176625424.1">
    <property type="nucleotide sequence ID" value="NZ_JABXXQ010000321.1"/>
</dbReference>
<evidence type="ECO:0000256" key="2">
    <source>
        <dbReference type="ARBA" id="ARBA00023002"/>
    </source>
</evidence>